<dbReference type="GO" id="GO:0000902">
    <property type="term" value="P:cell morphogenesis"/>
    <property type="evidence" value="ECO:0007669"/>
    <property type="project" value="UniProtKB-ARBA"/>
</dbReference>
<keyword evidence="5" id="KW-0272">Extracellular matrix</keyword>
<name>A0A0N4UL10_DRAME</name>
<gene>
    <name evidence="11" type="ORF">DME_LOCUS2432</name>
</gene>
<dbReference type="SMART" id="SM00097">
    <property type="entry name" value="WNT1"/>
    <property type="match status" value="1"/>
</dbReference>
<evidence type="ECO:0000313" key="11">
    <source>
        <dbReference type="EMBL" id="VDN52459.1"/>
    </source>
</evidence>
<dbReference type="OrthoDB" id="5945655at2759"/>
<evidence type="ECO:0000256" key="5">
    <source>
        <dbReference type="ARBA" id="ARBA00022530"/>
    </source>
</evidence>
<dbReference type="Gene3D" id="3.30.2460.20">
    <property type="match status" value="1"/>
</dbReference>
<evidence type="ECO:0000256" key="7">
    <source>
        <dbReference type="ARBA" id="ARBA00023157"/>
    </source>
</evidence>
<keyword evidence="9" id="KW-0449">Lipoprotein</keyword>
<dbReference type="GO" id="GO:0030182">
    <property type="term" value="P:neuron differentiation"/>
    <property type="evidence" value="ECO:0007669"/>
    <property type="project" value="TreeGrafter"/>
</dbReference>
<dbReference type="InterPro" id="IPR043158">
    <property type="entry name" value="Wnt_C"/>
</dbReference>
<comment type="function">
    <text evidence="10">Ligand for members of the frizzled family of seven transmembrane receptors.</text>
</comment>
<evidence type="ECO:0000256" key="10">
    <source>
        <dbReference type="RuleBase" id="RU003500"/>
    </source>
</evidence>
<dbReference type="AlphaFoldDB" id="A0A0N4UL10"/>
<evidence type="ECO:0000256" key="9">
    <source>
        <dbReference type="ARBA" id="ARBA00023288"/>
    </source>
</evidence>
<evidence type="ECO:0000256" key="2">
    <source>
        <dbReference type="ARBA" id="ARBA00005683"/>
    </source>
</evidence>
<keyword evidence="13" id="KW-1185">Reference proteome</keyword>
<proteinExistence type="inferred from homology"/>
<dbReference type="Proteomes" id="UP000274756">
    <property type="component" value="Unassembled WGS sequence"/>
</dbReference>
<dbReference type="WBParaSite" id="DME_0000845701-mRNA-1">
    <property type="protein sequence ID" value="DME_0000845701-mRNA-1"/>
    <property type="gene ID" value="DME_0000845701"/>
</dbReference>
<keyword evidence="3 10" id="KW-0217">Developmental protein</keyword>
<comment type="similarity">
    <text evidence="2 10">Belongs to the Wnt family.</text>
</comment>
<dbReference type="EMBL" id="UYYG01000060">
    <property type="protein sequence ID" value="VDN52459.1"/>
    <property type="molecule type" value="Genomic_DNA"/>
</dbReference>
<dbReference type="PROSITE" id="PS00246">
    <property type="entry name" value="WNT1"/>
    <property type="match status" value="1"/>
</dbReference>
<keyword evidence="8" id="KW-0325">Glycoprotein</keyword>
<dbReference type="Proteomes" id="UP000038040">
    <property type="component" value="Unplaced"/>
</dbReference>
<organism evidence="12 14">
    <name type="scientific">Dracunculus medinensis</name>
    <name type="common">Guinea worm</name>
    <dbReference type="NCBI Taxonomy" id="318479"/>
    <lineage>
        <taxon>Eukaryota</taxon>
        <taxon>Metazoa</taxon>
        <taxon>Ecdysozoa</taxon>
        <taxon>Nematoda</taxon>
        <taxon>Chromadorea</taxon>
        <taxon>Rhabditida</taxon>
        <taxon>Spirurina</taxon>
        <taxon>Dracunculoidea</taxon>
        <taxon>Dracunculidae</taxon>
        <taxon>Dracunculus</taxon>
    </lineage>
</organism>
<keyword evidence="4" id="KW-0964">Secreted</keyword>
<dbReference type="InterPro" id="IPR018161">
    <property type="entry name" value="Wnt_CS"/>
</dbReference>
<dbReference type="CDD" id="cd19336">
    <property type="entry name" value="Wnt_Wnt4"/>
    <property type="match status" value="1"/>
</dbReference>
<evidence type="ECO:0000256" key="8">
    <source>
        <dbReference type="ARBA" id="ARBA00023180"/>
    </source>
</evidence>
<reference evidence="11 13" key="2">
    <citation type="submission" date="2018-11" db="EMBL/GenBank/DDBJ databases">
        <authorList>
            <consortium name="Pathogen Informatics"/>
        </authorList>
    </citation>
    <scope>NUCLEOTIDE SEQUENCE [LARGE SCALE GENOMIC DNA]</scope>
</reference>
<dbReference type="GO" id="GO:0045165">
    <property type="term" value="P:cell fate commitment"/>
    <property type="evidence" value="ECO:0007669"/>
    <property type="project" value="TreeGrafter"/>
</dbReference>
<protein>
    <recommendedName>
        <fullName evidence="10">Protein Wnt</fullName>
    </recommendedName>
</protein>
<dbReference type="Pfam" id="PF00110">
    <property type="entry name" value="wnt"/>
    <property type="match status" value="1"/>
</dbReference>
<evidence type="ECO:0000256" key="6">
    <source>
        <dbReference type="ARBA" id="ARBA00022687"/>
    </source>
</evidence>
<sequence>MKALSLSSSRIDRLHPRSSCRHLHGMNRKQMRFCRRNIEQMDSIRAGARIAYNECQFQFHTRRWNCTFINSTTNEVYGDFILREGTREAAFVHAISAAGVAYRVTRDCSKGLIDKCGCDQSVLHKRDDQFSWNGCSDNVRYGIAVSRAFVDSSEKGRNQTMQRRIMNLHNNNAGRQVLESNMRKECKCHGLSGSCDMKTCWESMPTFREVGLIIKDKFDGATEVDIIDEENKLVMNRKNVQFKRHTKADLVYLDPSPNYCEPDPESGVLGTHGRLCNVSSYGIDGCELLCCYRGYEIHVRKITDRCNCKFYYCCRVECEQCTKIVEDNICK</sequence>
<reference evidence="14" key="1">
    <citation type="submission" date="2017-02" db="UniProtKB">
        <authorList>
            <consortium name="WormBaseParasite"/>
        </authorList>
    </citation>
    <scope>IDENTIFICATION</scope>
</reference>
<dbReference type="FunFam" id="3.30.2460.20:FF:000001">
    <property type="entry name" value="Wnt homolog"/>
    <property type="match status" value="1"/>
</dbReference>
<dbReference type="GO" id="GO:0060070">
    <property type="term" value="P:canonical Wnt signaling pathway"/>
    <property type="evidence" value="ECO:0007669"/>
    <property type="project" value="TreeGrafter"/>
</dbReference>
<dbReference type="PANTHER" id="PTHR12027:SF101">
    <property type="entry name" value="PROTEIN WNT-4"/>
    <property type="match status" value="1"/>
</dbReference>
<evidence type="ECO:0000313" key="12">
    <source>
        <dbReference type="Proteomes" id="UP000038040"/>
    </source>
</evidence>
<evidence type="ECO:0000313" key="14">
    <source>
        <dbReference type="WBParaSite" id="DME_0000845701-mRNA-1"/>
    </source>
</evidence>
<evidence type="ECO:0000313" key="13">
    <source>
        <dbReference type="Proteomes" id="UP000274756"/>
    </source>
</evidence>
<dbReference type="GO" id="GO:0005125">
    <property type="term" value="F:cytokine activity"/>
    <property type="evidence" value="ECO:0007669"/>
    <property type="project" value="TreeGrafter"/>
</dbReference>
<dbReference type="GO" id="GO:0005615">
    <property type="term" value="C:extracellular space"/>
    <property type="evidence" value="ECO:0007669"/>
    <property type="project" value="TreeGrafter"/>
</dbReference>
<accession>A0A0N4UL10</accession>
<dbReference type="PRINTS" id="PR01349">
    <property type="entry name" value="WNTPROTEIN"/>
</dbReference>
<evidence type="ECO:0000256" key="3">
    <source>
        <dbReference type="ARBA" id="ARBA00022473"/>
    </source>
</evidence>
<evidence type="ECO:0000256" key="4">
    <source>
        <dbReference type="ARBA" id="ARBA00022525"/>
    </source>
</evidence>
<dbReference type="STRING" id="318479.A0A0N4UL10"/>
<dbReference type="PANTHER" id="PTHR12027">
    <property type="entry name" value="WNT RELATED"/>
    <property type="match status" value="1"/>
</dbReference>
<keyword evidence="7" id="KW-1015">Disulfide bond</keyword>
<dbReference type="GO" id="GO:0005109">
    <property type="term" value="F:frizzled binding"/>
    <property type="evidence" value="ECO:0007669"/>
    <property type="project" value="TreeGrafter"/>
</dbReference>
<keyword evidence="6 10" id="KW-0879">Wnt signaling pathway</keyword>
<evidence type="ECO:0000256" key="1">
    <source>
        <dbReference type="ARBA" id="ARBA00004498"/>
    </source>
</evidence>
<dbReference type="InterPro" id="IPR005817">
    <property type="entry name" value="Wnt"/>
</dbReference>
<comment type="subcellular location">
    <subcellularLocation>
        <location evidence="1 10">Secreted</location>
        <location evidence="1 10">Extracellular space</location>
        <location evidence="1 10">Extracellular matrix</location>
    </subcellularLocation>
</comment>